<comment type="caution">
    <text evidence="2">The sequence shown here is derived from an EMBL/GenBank/DDBJ whole genome shotgun (WGS) entry which is preliminary data.</text>
</comment>
<dbReference type="AlphaFoldDB" id="A0A9P4HMM5"/>
<evidence type="ECO:0000313" key="2">
    <source>
        <dbReference type="EMBL" id="KAF2036339.1"/>
    </source>
</evidence>
<name>A0A9P4HMM5_9PLEO</name>
<dbReference type="EMBL" id="ML978155">
    <property type="protein sequence ID" value="KAF2036339.1"/>
    <property type="molecule type" value="Genomic_DNA"/>
</dbReference>
<keyword evidence="3" id="KW-1185">Reference proteome</keyword>
<organism evidence="2 3">
    <name type="scientific">Setomelanomma holmii</name>
    <dbReference type="NCBI Taxonomy" id="210430"/>
    <lineage>
        <taxon>Eukaryota</taxon>
        <taxon>Fungi</taxon>
        <taxon>Dikarya</taxon>
        <taxon>Ascomycota</taxon>
        <taxon>Pezizomycotina</taxon>
        <taxon>Dothideomycetes</taxon>
        <taxon>Pleosporomycetidae</taxon>
        <taxon>Pleosporales</taxon>
        <taxon>Pleosporineae</taxon>
        <taxon>Phaeosphaeriaceae</taxon>
        <taxon>Setomelanomma</taxon>
    </lineage>
</organism>
<accession>A0A9P4HMM5</accession>
<protein>
    <submittedName>
        <fullName evidence="2">Uncharacterized protein</fullName>
    </submittedName>
</protein>
<evidence type="ECO:0000256" key="1">
    <source>
        <dbReference type="SAM" id="MobiDB-lite"/>
    </source>
</evidence>
<feature type="region of interest" description="Disordered" evidence="1">
    <location>
        <begin position="48"/>
        <end position="67"/>
    </location>
</feature>
<reference evidence="2" key="1">
    <citation type="journal article" date="2020" name="Stud. Mycol.">
        <title>101 Dothideomycetes genomes: a test case for predicting lifestyles and emergence of pathogens.</title>
        <authorList>
            <person name="Haridas S."/>
            <person name="Albert R."/>
            <person name="Binder M."/>
            <person name="Bloem J."/>
            <person name="Labutti K."/>
            <person name="Salamov A."/>
            <person name="Andreopoulos B."/>
            <person name="Baker S."/>
            <person name="Barry K."/>
            <person name="Bills G."/>
            <person name="Bluhm B."/>
            <person name="Cannon C."/>
            <person name="Castanera R."/>
            <person name="Culley D."/>
            <person name="Daum C."/>
            <person name="Ezra D."/>
            <person name="Gonzalez J."/>
            <person name="Henrissat B."/>
            <person name="Kuo A."/>
            <person name="Liang C."/>
            <person name="Lipzen A."/>
            <person name="Lutzoni F."/>
            <person name="Magnuson J."/>
            <person name="Mondo S."/>
            <person name="Nolan M."/>
            <person name="Ohm R."/>
            <person name="Pangilinan J."/>
            <person name="Park H.-J."/>
            <person name="Ramirez L."/>
            <person name="Alfaro M."/>
            <person name="Sun H."/>
            <person name="Tritt A."/>
            <person name="Yoshinaga Y."/>
            <person name="Zwiers L.-H."/>
            <person name="Turgeon B."/>
            <person name="Goodwin S."/>
            <person name="Spatafora J."/>
            <person name="Crous P."/>
            <person name="Grigoriev I."/>
        </authorList>
    </citation>
    <scope>NUCLEOTIDE SEQUENCE</scope>
    <source>
        <strain evidence="2">CBS 110217</strain>
    </source>
</reference>
<evidence type="ECO:0000313" key="3">
    <source>
        <dbReference type="Proteomes" id="UP000799777"/>
    </source>
</evidence>
<proteinExistence type="predicted"/>
<sequence length="490" mass="56270">MSQRSRLEALEQDHKDLSVIVQQCINTPNNTQNTSRQSIEDIPNRAEKQQKLIQDEQSRLEGARSKSETCQSAFTARTEWLAKDGERLRELEDRCVEQNEESATATVTISHMQTRHGQEKLEMQQGFDQQMSDRAKESEQRLHAMEEIIEQRLSVMEKTYDQRLSVMEMNFEKRLSAVESNFEQRLFAIEMNTEKQLSAVKSKAEQQFSAIKAKYETSLERKQTQDMDKKEYIKRITNRCRDVGVIVATSGPTATLNGECVPGSPAYHEPPIQFDYHHVDPQLILFETLDLVSRQAYADHSNWTSRLDELEHLRERDAVEVSEVRSFTTESSQNCTKSITKLCKDLESQVEARLATVQDESRSSIQACTDWGCKQDEWLSKIQKEIVDARYGVNHVDDKMTKHIEQGRQLLEIMIRRIHDIGSAQVPTPFGTRLSQQGTNEVHPLQAITDRMVAIESAMEAYRADTLKCSKAAAAIKTLRFDVDTLDLHR</sequence>
<gene>
    <name evidence="2" type="ORF">EK21DRAFT_84034</name>
</gene>
<dbReference type="Proteomes" id="UP000799777">
    <property type="component" value="Unassembled WGS sequence"/>
</dbReference>